<dbReference type="AlphaFoldDB" id="A0AAU9IRU4"/>
<dbReference type="Proteomes" id="UP001162131">
    <property type="component" value="Unassembled WGS sequence"/>
</dbReference>
<reference evidence="1" key="1">
    <citation type="submission" date="2021-09" db="EMBL/GenBank/DDBJ databases">
        <authorList>
            <consortium name="AG Swart"/>
            <person name="Singh M."/>
            <person name="Singh A."/>
            <person name="Seah K."/>
            <person name="Emmerich C."/>
        </authorList>
    </citation>
    <scope>NUCLEOTIDE SEQUENCE</scope>
    <source>
        <strain evidence="1">ATCC30299</strain>
    </source>
</reference>
<proteinExistence type="predicted"/>
<sequence length="146" mass="16606">MESVKKKTVVLKAAQDAELQHLGLSESGTFFGFTAPTETLPELQESRMLENSMKVYLSKYLNRSKDNREQNVEKKELFLALMIALEIETKPGEILRCRQLPSGDVVVIYTSEQARRQMLKQGKITIQLEDSKRHVPIGPMNKNGEL</sequence>
<keyword evidence="2" id="KW-1185">Reference proteome</keyword>
<evidence type="ECO:0000313" key="1">
    <source>
        <dbReference type="EMBL" id="CAG9314879.1"/>
    </source>
</evidence>
<gene>
    <name evidence="1" type="ORF">BSTOLATCC_MIC13273</name>
</gene>
<comment type="caution">
    <text evidence="1">The sequence shown here is derived from an EMBL/GenBank/DDBJ whole genome shotgun (WGS) entry which is preliminary data.</text>
</comment>
<accession>A0AAU9IRU4</accession>
<evidence type="ECO:0000313" key="2">
    <source>
        <dbReference type="Proteomes" id="UP001162131"/>
    </source>
</evidence>
<protein>
    <submittedName>
        <fullName evidence="1">Uncharacterized protein</fullName>
    </submittedName>
</protein>
<name>A0AAU9IRU4_9CILI</name>
<dbReference type="EMBL" id="CAJZBQ010000013">
    <property type="protein sequence ID" value="CAG9314879.1"/>
    <property type="molecule type" value="Genomic_DNA"/>
</dbReference>
<organism evidence="1 2">
    <name type="scientific">Blepharisma stoltei</name>
    <dbReference type="NCBI Taxonomy" id="1481888"/>
    <lineage>
        <taxon>Eukaryota</taxon>
        <taxon>Sar</taxon>
        <taxon>Alveolata</taxon>
        <taxon>Ciliophora</taxon>
        <taxon>Postciliodesmatophora</taxon>
        <taxon>Heterotrichea</taxon>
        <taxon>Heterotrichida</taxon>
        <taxon>Blepharismidae</taxon>
        <taxon>Blepharisma</taxon>
    </lineage>
</organism>